<gene>
    <name evidence="3" type="ORF">PMALA_023190</name>
</gene>
<dbReference type="AlphaFoldDB" id="A0A1A8WA61"/>
<evidence type="ECO:0000313" key="4">
    <source>
        <dbReference type="Proteomes" id="UP000078597"/>
    </source>
</evidence>
<feature type="compositionally biased region" description="Low complexity" evidence="2">
    <location>
        <begin position="677"/>
        <end position="686"/>
    </location>
</feature>
<protein>
    <submittedName>
        <fullName evidence="3">Uncharacterized protein</fullName>
    </submittedName>
</protein>
<keyword evidence="1" id="KW-0175">Coiled coil</keyword>
<name>A0A1A8WA61_PLAMA</name>
<organism evidence="3 4">
    <name type="scientific">Plasmodium malariae</name>
    <dbReference type="NCBI Taxonomy" id="5858"/>
    <lineage>
        <taxon>Eukaryota</taxon>
        <taxon>Sar</taxon>
        <taxon>Alveolata</taxon>
        <taxon>Apicomplexa</taxon>
        <taxon>Aconoidasida</taxon>
        <taxon>Haemosporida</taxon>
        <taxon>Plasmodiidae</taxon>
        <taxon>Plasmodium</taxon>
        <taxon>Plasmodium (Plasmodium)</taxon>
    </lineage>
</organism>
<feature type="region of interest" description="Disordered" evidence="2">
    <location>
        <begin position="765"/>
        <end position="793"/>
    </location>
</feature>
<dbReference type="VEuPathDB" id="PlasmoDB:PmUG01_12060500"/>
<feature type="compositionally biased region" description="Basic and acidic residues" evidence="2">
    <location>
        <begin position="401"/>
        <end position="417"/>
    </location>
</feature>
<evidence type="ECO:0000256" key="1">
    <source>
        <dbReference type="SAM" id="Coils"/>
    </source>
</evidence>
<evidence type="ECO:0000256" key="2">
    <source>
        <dbReference type="SAM" id="MobiDB-lite"/>
    </source>
</evidence>
<feature type="compositionally biased region" description="Basic and acidic residues" evidence="2">
    <location>
        <begin position="428"/>
        <end position="464"/>
    </location>
</feature>
<reference evidence="4" key="1">
    <citation type="submission" date="2016-05" db="EMBL/GenBank/DDBJ databases">
        <authorList>
            <person name="Naeem Raeece"/>
        </authorList>
    </citation>
    <scope>NUCLEOTIDE SEQUENCE [LARGE SCALE GENOMIC DNA]</scope>
</reference>
<dbReference type="EMBL" id="FLQW01001243">
    <property type="protein sequence ID" value="SBS88605.1"/>
    <property type="molecule type" value="Genomic_DNA"/>
</dbReference>
<feature type="region of interest" description="Disordered" evidence="2">
    <location>
        <begin position="391"/>
        <end position="464"/>
    </location>
</feature>
<evidence type="ECO:0000313" key="3">
    <source>
        <dbReference type="EMBL" id="SBS88605.1"/>
    </source>
</evidence>
<feature type="region of interest" description="Disordered" evidence="2">
    <location>
        <begin position="637"/>
        <end position="694"/>
    </location>
</feature>
<dbReference type="Proteomes" id="UP000078597">
    <property type="component" value="Unassembled WGS sequence"/>
</dbReference>
<feature type="compositionally biased region" description="Polar residues" evidence="2">
    <location>
        <begin position="783"/>
        <end position="792"/>
    </location>
</feature>
<feature type="compositionally biased region" description="Low complexity" evidence="2">
    <location>
        <begin position="637"/>
        <end position="650"/>
    </location>
</feature>
<feature type="compositionally biased region" description="Basic and acidic residues" evidence="2">
    <location>
        <begin position="653"/>
        <end position="670"/>
    </location>
</feature>
<accession>A0A1A8WA61</accession>
<feature type="coiled-coil region" evidence="1">
    <location>
        <begin position="555"/>
        <end position="589"/>
    </location>
</feature>
<proteinExistence type="predicted"/>
<sequence length="871" mass="103015">MEKKKYSATSSTFKEKFSTSKSYLDLSNNSKVNYNKQKSINNTNEICEFFTSITNNQKDISKKYEQLFSLIKKFGKEIKYLLNKNDEHNNILSDTKECIKKIKAKLGDSSYSDFENIEIELLEDRNNIDVLGRIITYLLEEVGYYNKNSYECNKKIEDLKKYVGNKDDYTKLERKLTLKSEELKKEMVDNMSSLRENQDLKVKIKEDRNIYRKDMQNMHQKLLYVILKFLLRDKKYKTQKQCFVIWLNIIKNKKEARNKIVFCFCKKQNYLLSFCLRKLRSNCSEKYLIDKITSFIGMNTYGNKSNNENNNNNRNNNSINNMSATEHSYIIHDMQNDKKNSEFSNFVNSKKMKNSDLSSTNYDLVNNKLKKRSESTLFYEKNNSSIRRGDMLNMYDASEDSTSRKRDTTKYYNDGDTRNNGNNVYDKNVYDKNGYDKNVYDKNGYDKNEYDKNGYDKNEFDKNEYDKNEYDKNIYDKNEYDKNEYDKNLYDRNTYDRNTYDKNTYDKNMHGQNNAYDKSNSLYDYCGSREPNDNVEKVYDKFLHKMKEKADKKNVDILHQTLKKLNTKINDIRNTLEKQKKINEELCKNIPTKKVSSNYKNTADTKLSDTDYNNSIERNDSLSLFSEKTLSEYLMNRNTSRNVSRNNSLNKGNEIKKTREDFKRTNEYDNRKKKSDIISQKKSSNNNDEKWNLSNNKYSKYNSMDTFSVDSNYLYLKDIKNKVPNNKYIKKNDSNESRYVPNETTAANSSITSNTANSFKPVNTANAANATRNGSNRRKDFIENSNDSSSPSDIKLVLRTGGGFRKLSEHDQKNYMEKLNYLNDNNLLGYETNLNIKIKGHPFIHNIPNNNRNVHKKEKRHRSLSKFYNMH</sequence>